<name>A0AAU9MLG7_9ASTR</name>
<evidence type="ECO:0000313" key="2">
    <source>
        <dbReference type="Proteomes" id="UP001157418"/>
    </source>
</evidence>
<protein>
    <submittedName>
        <fullName evidence="1">Uncharacterized protein</fullName>
    </submittedName>
</protein>
<dbReference type="Proteomes" id="UP001157418">
    <property type="component" value="Unassembled WGS sequence"/>
</dbReference>
<keyword evidence="2" id="KW-1185">Reference proteome</keyword>
<reference evidence="1 2" key="1">
    <citation type="submission" date="2022-01" db="EMBL/GenBank/DDBJ databases">
        <authorList>
            <person name="Xiong W."/>
            <person name="Schranz E."/>
        </authorList>
    </citation>
    <scope>NUCLEOTIDE SEQUENCE [LARGE SCALE GENOMIC DNA]</scope>
</reference>
<comment type="caution">
    <text evidence="1">The sequence shown here is derived from an EMBL/GenBank/DDBJ whole genome shotgun (WGS) entry which is preliminary data.</text>
</comment>
<evidence type="ECO:0000313" key="1">
    <source>
        <dbReference type="EMBL" id="CAH1422775.1"/>
    </source>
</evidence>
<organism evidence="1 2">
    <name type="scientific">Lactuca virosa</name>
    <dbReference type="NCBI Taxonomy" id="75947"/>
    <lineage>
        <taxon>Eukaryota</taxon>
        <taxon>Viridiplantae</taxon>
        <taxon>Streptophyta</taxon>
        <taxon>Embryophyta</taxon>
        <taxon>Tracheophyta</taxon>
        <taxon>Spermatophyta</taxon>
        <taxon>Magnoliopsida</taxon>
        <taxon>eudicotyledons</taxon>
        <taxon>Gunneridae</taxon>
        <taxon>Pentapetalae</taxon>
        <taxon>asterids</taxon>
        <taxon>campanulids</taxon>
        <taxon>Asterales</taxon>
        <taxon>Asteraceae</taxon>
        <taxon>Cichorioideae</taxon>
        <taxon>Cichorieae</taxon>
        <taxon>Lactucinae</taxon>
        <taxon>Lactuca</taxon>
    </lineage>
</organism>
<dbReference type="EMBL" id="CAKMRJ010001112">
    <property type="protein sequence ID" value="CAH1422775.1"/>
    <property type="molecule type" value="Genomic_DNA"/>
</dbReference>
<dbReference type="AlphaFoldDB" id="A0AAU9MLG7"/>
<gene>
    <name evidence="1" type="ORF">LVIROSA_LOCUS10089</name>
</gene>
<accession>A0AAU9MLG7</accession>
<proteinExistence type="predicted"/>
<sequence>MIVPSEEEPIQYIDDTEPDYTPVEHPYEPVYTLADHFSSDPSSLFSHQLDLSFSAQIMSQTRTRRIPPHPHRSHHIFQFPDHTDPALLVLV</sequence>